<gene>
    <name evidence="2" type="ORF">KFV11_10190</name>
</gene>
<dbReference type="Proteomes" id="UP001057381">
    <property type="component" value="Chromosome"/>
</dbReference>
<dbReference type="RefSeq" id="WP_254249857.1">
    <property type="nucleotide sequence ID" value="NZ_CP073809.1"/>
</dbReference>
<accession>A0A9Q9BL46</accession>
<evidence type="ECO:0000313" key="2">
    <source>
        <dbReference type="EMBL" id="UTH13578.1"/>
    </source>
</evidence>
<dbReference type="AlphaFoldDB" id="A0A9Q9BL46"/>
<dbReference type="KEGG" id="mequ:KFV11_10190"/>
<keyword evidence="1" id="KW-0812">Transmembrane</keyword>
<protein>
    <submittedName>
        <fullName evidence="2">Uncharacterized protein</fullName>
    </submittedName>
</protein>
<evidence type="ECO:0000313" key="3">
    <source>
        <dbReference type="Proteomes" id="UP001057381"/>
    </source>
</evidence>
<sequence>MGCPYHYEEPVRRPGKSRYTLGVLLGALAIGATVIALTKKSSSEGADAPKLFEKQKTPNQYIGQEFYMPHFMLKNFHVTPNETGVSVRIDYTIDDILYNHLMHNTPHYTFRFTLPEEYRQSFEGDGTAEVIGDLVYGTGDRKDYAVIFDFKQREDADKNTAAKLNERTGKYKLDIVDNQLKVLNNFDDVYGAVNIIRF</sequence>
<organism evidence="2 3">
    <name type="scientific">Macrococcus equipercicus</name>
    <dbReference type="NCBI Taxonomy" id="69967"/>
    <lineage>
        <taxon>Bacteria</taxon>
        <taxon>Bacillati</taxon>
        <taxon>Bacillota</taxon>
        <taxon>Bacilli</taxon>
        <taxon>Bacillales</taxon>
        <taxon>Staphylococcaceae</taxon>
        <taxon>Macrococcus</taxon>
    </lineage>
</organism>
<dbReference type="EMBL" id="CP073809">
    <property type="protein sequence ID" value="UTH13578.1"/>
    <property type="molecule type" value="Genomic_DNA"/>
</dbReference>
<evidence type="ECO:0000256" key="1">
    <source>
        <dbReference type="SAM" id="Phobius"/>
    </source>
</evidence>
<keyword evidence="1" id="KW-1133">Transmembrane helix</keyword>
<feature type="transmembrane region" description="Helical" evidence="1">
    <location>
        <begin position="19"/>
        <end position="37"/>
    </location>
</feature>
<name>A0A9Q9BL46_9STAP</name>
<reference evidence="2" key="1">
    <citation type="submission" date="2021-04" db="EMBL/GenBank/DDBJ databases">
        <title>Complete Genome Sequences of Macrococcus spp. from dog and cattle.</title>
        <authorList>
            <person name="Schwendener S."/>
            <person name="Perreten V."/>
        </authorList>
    </citation>
    <scope>NUCLEOTIDE SEQUENCE</scope>
    <source>
        <strain evidence="2">Epi0143-OL</strain>
    </source>
</reference>
<proteinExistence type="predicted"/>
<keyword evidence="1" id="KW-0472">Membrane</keyword>